<reference evidence="1 2" key="1">
    <citation type="submission" date="2019-12" db="EMBL/GenBank/DDBJ databases">
        <title>Microbes associate with the intestines of laboratory mice.</title>
        <authorList>
            <person name="Navarre W."/>
            <person name="Wong E."/>
        </authorList>
    </citation>
    <scope>NUCLEOTIDE SEQUENCE [LARGE SCALE GENOMIC DNA]</scope>
    <source>
        <strain evidence="1 2">NM82_D38</strain>
    </source>
</reference>
<sequence length="49" mass="5130">MSVVVTPTDLRGSFQKLCSIAQAMLNIDVVSGSVNSINHLNSVLKVGVS</sequence>
<evidence type="ECO:0000313" key="2">
    <source>
        <dbReference type="Proteomes" id="UP000472580"/>
    </source>
</evidence>
<comment type="caution">
    <text evidence="1">The sequence shown here is derived from an EMBL/GenBank/DDBJ whole genome shotgun (WGS) entry which is preliminary data.</text>
</comment>
<dbReference type="RefSeq" id="WP_160334892.1">
    <property type="nucleotide sequence ID" value="NZ_WSRP01000010.1"/>
</dbReference>
<gene>
    <name evidence="1" type="ORF">E5987_04475</name>
</gene>
<organism evidence="1 2">
    <name type="scientific">Parasutterella muris</name>
    <dbReference type="NCBI Taxonomy" id="2565572"/>
    <lineage>
        <taxon>Bacteria</taxon>
        <taxon>Pseudomonadati</taxon>
        <taxon>Pseudomonadota</taxon>
        <taxon>Betaproteobacteria</taxon>
        <taxon>Burkholderiales</taxon>
        <taxon>Sutterellaceae</taxon>
        <taxon>Parasutterella</taxon>
    </lineage>
</organism>
<proteinExistence type="predicted"/>
<dbReference type="AlphaFoldDB" id="A0A6L6YHZ4"/>
<dbReference type="Proteomes" id="UP000472580">
    <property type="component" value="Unassembled WGS sequence"/>
</dbReference>
<name>A0A6L6YHZ4_9BURK</name>
<dbReference type="EMBL" id="WSRP01000010">
    <property type="protein sequence ID" value="MVX56462.1"/>
    <property type="molecule type" value="Genomic_DNA"/>
</dbReference>
<protein>
    <submittedName>
        <fullName evidence="1">Uncharacterized protein</fullName>
    </submittedName>
</protein>
<evidence type="ECO:0000313" key="1">
    <source>
        <dbReference type="EMBL" id="MVX56462.1"/>
    </source>
</evidence>
<accession>A0A6L6YHZ4</accession>
<keyword evidence="2" id="KW-1185">Reference proteome</keyword>